<dbReference type="Proteomes" id="UP001165121">
    <property type="component" value="Unassembled WGS sequence"/>
</dbReference>
<comment type="caution">
    <text evidence="2">The sequence shown here is derived from an EMBL/GenBank/DDBJ whole genome shotgun (WGS) entry which is preliminary data.</text>
</comment>
<sequence>MLSETQEPETARTPAIRDETIPAAAASSRNYSKTGGGSANPTALGRKQILDPVNLQVFVDDQGTRVVDPPQERDRTPDPTDSLDPGPDDSTADEQVC</sequence>
<evidence type="ECO:0000313" key="3">
    <source>
        <dbReference type="Proteomes" id="UP001165121"/>
    </source>
</evidence>
<feature type="compositionally biased region" description="Acidic residues" evidence="1">
    <location>
        <begin position="86"/>
        <end position="97"/>
    </location>
</feature>
<dbReference type="EMBL" id="BSXT01002291">
    <property type="protein sequence ID" value="GMF48213.1"/>
    <property type="molecule type" value="Genomic_DNA"/>
</dbReference>
<name>A0A9W6XVV9_9STRA</name>
<accession>A0A9W6XVV9</accession>
<reference evidence="2" key="1">
    <citation type="submission" date="2023-04" db="EMBL/GenBank/DDBJ databases">
        <title>Phytophthora fragariaefolia NBRC 109709.</title>
        <authorList>
            <person name="Ichikawa N."/>
            <person name="Sato H."/>
            <person name="Tonouchi N."/>
        </authorList>
    </citation>
    <scope>NUCLEOTIDE SEQUENCE</scope>
    <source>
        <strain evidence="2">NBRC 109709</strain>
    </source>
</reference>
<proteinExistence type="predicted"/>
<feature type="region of interest" description="Disordered" evidence="1">
    <location>
        <begin position="60"/>
        <end position="97"/>
    </location>
</feature>
<dbReference type="AlphaFoldDB" id="A0A9W6XVV9"/>
<evidence type="ECO:0000256" key="1">
    <source>
        <dbReference type="SAM" id="MobiDB-lite"/>
    </source>
</evidence>
<evidence type="ECO:0000313" key="2">
    <source>
        <dbReference type="EMBL" id="GMF48213.1"/>
    </source>
</evidence>
<organism evidence="2 3">
    <name type="scientific">Phytophthora fragariaefolia</name>
    <dbReference type="NCBI Taxonomy" id="1490495"/>
    <lineage>
        <taxon>Eukaryota</taxon>
        <taxon>Sar</taxon>
        <taxon>Stramenopiles</taxon>
        <taxon>Oomycota</taxon>
        <taxon>Peronosporomycetes</taxon>
        <taxon>Peronosporales</taxon>
        <taxon>Peronosporaceae</taxon>
        <taxon>Phytophthora</taxon>
    </lineage>
</organism>
<keyword evidence="3" id="KW-1185">Reference proteome</keyword>
<feature type="region of interest" description="Disordered" evidence="1">
    <location>
        <begin position="1"/>
        <end position="47"/>
    </location>
</feature>
<gene>
    <name evidence="2" type="ORF">Pfra01_001852700</name>
</gene>
<protein>
    <submittedName>
        <fullName evidence="2">Unnamed protein product</fullName>
    </submittedName>
</protein>